<feature type="transmembrane region" description="Helical" evidence="2">
    <location>
        <begin position="440"/>
        <end position="464"/>
    </location>
</feature>
<feature type="transmembrane region" description="Helical" evidence="2">
    <location>
        <begin position="809"/>
        <end position="827"/>
    </location>
</feature>
<evidence type="ECO:0000313" key="3">
    <source>
        <dbReference type="EMBL" id="RRD24141.1"/>
    </source>
</evidence>
<feature type="compositionally biased region" description="Pro residues" evidence="1">
    <location>
        <begin position="118"/>
        <end position="129"/>
    </location>
</feature>
<organism evidence="3 4">
    <name type="scientific">Actinomyces bowdenii</name>
    <dbReference type="NCBI Taxonomy" id="131109"/>
    <lineage>
        <taxon>Bacteria</taxon>
        <taxon>Bacillati</taxon>
        <taxon>Actinomycetota</taxon>
        <taxon>Actinomycetes</taxon>
        <taxon>Actinomycetales</taxon>
        <taxon>Actinomycetaceae</taxon>
        <taxon>Actinomyces</taxon>
    </lineage>
</organism>
<feature type="transmembrane region" description="Helical" evidence="2">
    <location>
        <begin position="356"/>
        <end position="376"/>
    </location>
</feature>
<feature type="transmembrane region" description="Helical" evidence="2">
    <location>
        <begin position="550"/>
        <end position="568"/>
    </location>
</feature>
<feature type="compositionally biased region" description="Low complexity" evidence="1">
    <location>
        <begin position="159"/>
        <end position="183"/>
    </location>
</feature>
<keyword evidence="2" id="KW-0472">Membrane</keyword>
<feature type="transmembrane region" description="Helical" evidence="2">
    <location>
        <begin position="301"/>
        <end position="318"/>
    </location>
</feature>
<dbReference type="PANTHER" id="PTHR24216:SF65">
    <property type="entry name" value="PAXILLIN-LIKE PROTEIN 1"/>
    <property type="match status" value="1"/>
</dbReference>
<feature type="transmembrane region" description="Helical" evidence="2">
    <location>
        <begin position="784"/>
        <end position="803"/>
    </location>
</feature>
<evidence type="ECO:0000256" key="2">
    <source>
        <dbReference type="SAM" id="Phobius"/>
    </source>
</evidence>
<sequence>MVAVPRCSPSWECLMPAPYGPGDRSPEILARLDLMERKLDWIARRVAQRPMPPQPPVTTAQATAAPSPAPQDSPAQEPAAGSPAAQDDAGHSDAAGRVSAGSAAAQDDTAQDWVAPSEPGPAEPGQPEGPEPERPGAGPGSAPGGPAPAAPQPPGLRDQGAQAPAAQGPRPYGYITVPPAAARPTPPIQPAPQARPAAPAPLLPAAMRSEGNLGRYLLSAAAALLVVLAAVSLIALVWDSIPDGVKVGALGLLGLSLVAGGTRLAGSRSHLRVAAATMTGTGGALGFVSIIGAVLLGVVPMGAAFMLMATWGAALLILSRLTAQVFTAVVSTLGALVTIGFASWRTWWAPEPRLGTWALACGYAVVLAAITTVLARRGRPTPLAAWYPVTSLVVLGAALLMAPAPTLVAASPVGAILLSALTCAAMLLQQLDSSRLLWSAGYRSAAGADWAVAGIVLGLSLLRLVRFLDGTPRAELLNALTGGLALCLLAAVSTLMLDPGPTGWRRRCAPAHLITTLLLGILAAHATPALALPMVLVVALTCVPVLRERFTSPLLALSALAGLPLLLTTRRPLEVVGLIAALVAIHALTAVLESIPGWECAPQAPGKPPAIPPTLRISVWIMAASAALILPSLVDRLLPRGAEPVLPTLVFGIMLAALLWLGLAHPQATVRRLLALRLAGRFPQALPAHGPQPAAPTQAPPHAWLGWVLGAMGTLIMLVAAAALVDSLVWRMPLIALAAALAVLANRFVWAWFGATDATLASALLSSLTLWSSALILSGSSVDSVLMTILILLTGAACIILGFRLRATALRHYGLGLVLIAVLKLAAVDLGSGNSIMRVLALAVAGLVCFALSLAYNRAAAEEQASQRPRSPQ</sequence>
<feature type="region of interest" description="Disordered" evidence="1">
    <location>
        <begin position="45"/>
        <end position="197"/>
    </location>
</feature>
<dbReference type="PANTHER" id="PTHR24216">
    <property type="entry name" value="PAXILLIN-RELATED"/>
    <property type="match status" value="1"/>
</dbReference>
<keyword evidence="4" id="KW-1185">Reference proteome</keyword>
<feature type="compositionally biased region" description="Low complexity" evidence="1">
    <location>
        <begin position="95"/>
        <end position="105"/>
    </location>
</feature>
<keyword evidence="2" id="KW-0812">Transmembrane</keyword>
<feature type="transmembrane region" description="Helical" evidence="2">
    <location>
        <begin position="704"/>
        <end position="725"/>
    </location>
</feature>
<feature type="compositionally biased region" description="Low complexity" evidence="1">
    <location>
        <begin position="57"/>
        <end position="80"/>
    </location>
</feature>
<feature type="transmembrane region" description="Helical" evidence="2">
    <location>
        <begin position="517"/>
        <end position="538"/>
    </location>
</feature>
<feature type="transmembrane region" description="Helical" evidence="2">
    <location>
        <begin position="839"/>
        <end position="856"/>
    </location>
</feature>
<feature type="transmembrane region" description="Helical" evidence="2">
    <location>
        <begin position="325"/>
        <end position="344"/>
    </location>
</feature>
<comment type="caution">
    <text evidence="3">The sequence shown here is derived from an EMBL/GenBank/DDBJ whole genome shotgun (WGS) entry which is preliminary data.</text>
</comment>
<gene>
    <name evidence="3" type="ORF">EII10_11570</name>
</gene>
<feature type="transmembrane region" description="Helical" evidence="2">
    <location>
        <begin position="575"/>
        <end position="595"/>
    </location>
</feature>
<feature type="transmembrane region" description="Helical" evidence="2">
    <location>
        <begin position="476"/>
        <end position="497"/>
    </location>
</feature>
<feature type="transmembrane region" description="Helical" evidence="2">
    <location>
        <begin position="216"/>
        <end position="238"/>
    </location>
</feature>
<protein>
    <submittedName>
        <fullName evidence="3">DUF2339 domain-containing protein</fullName>
    </submittedName>
</protein>
<feature type="transmembrane region" description="Helical" evidence="2">
    <location>
        <begin position="615"/>
        <end position="633"/>
    </location>
</feature>
<dbReference type="EMBL" id="RQZC01000028">
    <property type="protein sequence ID" value="RRD24141.1"/>
    <property type="molecule type" value="Genomic_DNA"/>
</dbReference>
<feature type="transmembrane region" description="Helical" evidence="2">
    <location>
        <begin position="244"/>
        <end position="266"/>
    </location>
</feature>
<feature type="transmembrane region" description="Helical" evidence="2">
    <location>
        <begin position="645"/>
        <end position="663"/>
    </location>
</feature>
<dbReference type="AlphaFoldDB" id="A0A3P1UQT1"/>
<feature type="transmembrane region" description="Helical" evidence="2">
    <location>
        <begin position="273"/>
        <end position="295"/>
    </location>
</feature>
<feature type="transmembrane region" description="Helical" evidence="2">
    <location>
        <begin position="732"/>
        <end position="753"/>
    </location>
</feature>
<evidence type="ECO:0000313" key="4">
    <source>
        <dbReference type="Proteomes" id="UP000271272"/>
    </source>
</evidence>
<dbReference type="Proteomes" id="UP000271272">
    <property type="component" value="Unassembled WGS sequence"/>
</dbReference>
<keyword evidence="2" id="KW-1133">Transmembrane helix</keyword>
<name>A0A3P1UQT1_9ACTO</name>
<proteinExistence type="predicted"/>
<dbReference type="OrthoDB" id="3261236at2"/>
<feature type="transmembrane region" description="Helical" evidence="2">
    <location>
        <begin position="383"/>
        <end position="402"/>
    </location>
</feature>
<feature type="compositionally biased region" description="Pro residues" evidence="1">
    <location>
        <begin position="145"/>
        <end position="154"/>
    </location>
</feature>
<accession>A0A3P1UQT1</accession>
<reference evidence="3 4" key="1">
    <citation type="submission" date="2018-11" db="EMBL/GenBank/DDBJ databases">
        <title>Genomes From Bacteria Associated with the Canine Oral Cavity: a Test Case for Automated Genome-Based Taxonomic Assignment.</title>
        <authorList>
            <person name="Coil D.A."/>
            <person name="Jospin G."/>
            <person name="Darling A.E."/>
            <person name="Wallis C."/>
            <person name="Davis I.J."/>
            <person name="Harris S."/>
            <person name="Eisen J.A."/>
            <person name="Holcombe L.J."/>
            <person name="O'Flynn C."/>
        </authorList>
    </citation>
    <scope>NUCLEOTIDE SEQUENCE [LARGE SCALE GENOMIC DNA]</scope>
    <source>
        <strain evidence="3 4">OH5050</strain>
    </source>
</reference>
<evidence type="ECO:0000256" key="1">
    <source>
        <dbReference type="SAM" id="MobiDB-lite"/>
    </source>
</evidence>
<feature type="transmembrane region" description="Helical" evidence="2">
    <location>
        <begin position="408"/>
        <end position="428"/>
    </location>
</feature>